<dbReference type="EMBL" id="RCHS01000253">
    <property type="protein sequence ID" value="RMX59902.1"/>
    <property type="molecule type" value="Genomic_DNA"/>
</dbReference>
<dbReference type="InterPro" id="IPR017452">
    <property type="entry name" value="GPCR_Rhodpsn_7TM"/>
</dbReference>
<evidence type="ECO:0000256" key="3">
    <source>
        <dbReference type="ARBA" id="ARBA00022989"/>
    </source>
</evidence>
<feature type="domain" description="G-protein coupled receptors family 1 profile" evidence="5">
    <location>
        <begin position="47"/>
        <end position="102"/>
    </location>
</feature>
<evidence type="ECO:0000313" key="6">
    <source>
        <dbReference type="EMBL" id="RMX59902.1"/>
    </source>
</evidence>
<reference evidence="6 7" key="1">
    <citation type="journal article" date="2018" name="Sci. Rep.">
        <title>Comparative analysis of the Pocillopora damicornis genome highlights role of immune system in coral evolution.</title>
        <authorList>
            <person name="Cunning R."/>
            <person name="Bay R.A."/>
            <person name="Gillette P."/>
            <person name="Baker A.C."/>
            <person name="Traylor-Knowles N."/>
        </authorList>
    </citation>
    <scope>NUCLEOTIDE SEQUENCE [LARGE SCALE GENOMIC DNA]</scope>
    <source>
        <strain evidence="6">RSMAS</strain>
        <tissue evidence="6">Whole animal</tissue>
    </source>
</reference>
<keyword evidence="3" id="KW-1133">Transmembrane helix</keyword>
<gene>
    <name evidence="6" type="ORF">pdam_00001064</name>
</gene>
<dbReference type="GO" id="GO:0004930">
    <property type="term" value="F:G protein-coupled receptor activity"/>
    <property type="evidence" value="ECO:0007669"/>
    <property type="project" value="InterPro"/>
</dbReference>
<dbReference type="Gene3D" id="1.20.1070.10">
    <property type="entry name" value="Rhodopsin 7-helix transmembrane proteins"/>
    <property type="match status" value="1"/>
</dbReference>
<evidence type="ECO:0000256" key="2">
    <source>
        <dbReference type="ARBA" id="ARBA00022692"/>
    </source>
</evidence>
<dbReference type="SUPFAM" id="SSF81321">
    <property type="entry name" value="Family A G protein-coupled receptor-like"/>
    <property type="match status" value="1"/>
</dbReference>
<dbReference type="PROSITE" id="PS00237">
    <property type="entry name" value="G_PROTEIN_RECEP_F1_1"/>
    <property type="match status" value="1"/>
</dbReference>
<keyword evidence="7" id="KW-1185">Reference proteome</keyword>
<proteinExistence type="predicted"/>
<evidence type="ECO:0000313" key="7">
    <source>
        <dbReference type="Proteomes" id="UP000275408"/>
    </source>
</evidence>
<dbReference type="Proteomes" id="UP000275408">
    <property type="component" value="Unassembled WGS sequence"/>
</dbReference>
<comment type="caution">
    <text evidence="6">The sequence shown here is derived from an EMBL/GenBank/DDBJ whole genome shotgun (WGS) entry which is preliminary data.</text>
</comment>
<dbReference type="InterPro" id="IPR000276">
    <property type="entry name" value="GPCR_Rhodpsn"/>
</dbReference>
<dbReference type="CDD" id="cd00637">
    <property type="entry name" value="7tm_classA_rhodopsin-like"/>
    <property type="match status" value="1"/>
</dbReference>
<dbReference type="AlphaFoldDB" id="A0A3M6V1X5"/>
<dbReference type="Pfam" id="PF00001">
    <property type="entry name" value="7tm_1"/>
    <property type="match status" value="1"/>
</dbReference>
<evidence type="ECO:0000256" key="4">
    <source>
        <dbReference type="ARBA" id="ARBA00023136"/>
    </source>
</evidence>
<keyword evidence="2" id="KW-0812">Transmembrane</keyword>
<evidence type="ECO:0000256" key="1">
    <source>
        <dbReference type="ARBA" id="ARBA00004370"/>
    </source>
</evidence>
<evidence type="ECO:0000259" key="5">
    <source>
        <dbReference type="PROSITE" id="PS50262"/>
    </source>
</evidence>
<comment type="subcellular location">
    <subcellularLocation>
        <location evidence="1">Membrane</location>
    </subcellularLocation>
</comment>
<sequence length="102" mass="11888">MLLRSFLACRFFRERAWGYPSQVSIVKTRYQNVSQIHFASFLRYTDWPGKILCKIQRFFEAWTNNASILTIALIAADRFIAVFFPLRGPIVSHKAFQLIIAS</sequence>
<accession>A0A3M6V1X5</accession>
<protein>
    <recommendedName>
        <fullName evidence="5">G-protein coupled receptors family 1 profile domain-containing protein</fullName>
    </recommendedName>
</protein>
<organism evidence="6 7">
    <name type="scientific">Pocillopora damicornis</name>
    <name type="common">Cauliflower coral</name>
    <name type="synonym">Millepora damicornis</name>
    <dbReference type="NCBI Taxonomy" id="46731"/>
    <lineage>
        <taxon>Eukaryota</taxon>
        <taxon>Metazoa</taxon>
        <taxon>Cnidaria</taxon>
        <taxon>Anthozoa</taxon>
        <taxon>Hexacorallia</taxon>
        <taxon>Scleractinia</taxon>
        <taxon>Astrocoeniina</taxon>
        <taxon>Pocilloporidae</taxon>
        <taxon>Pocillopora</taxon>
    </lineage>
</organism>
<name>A0A3M6V1X5_POCDA</name>
<keyword evidence="4" id="KW-0472">Membrane</keyword>
<dbReference type="GO" id="GO:0016020">
    <property type="term" value="C:membrane"/>
    <property type="evidence" value="ECO:0007669"/>
    <property type="project" value="UniProtKB-SubCell"/>
</dbReference>
<dbReference type="PROSITE" id="PS50262">
    <property type="entry name" value="G_PROTEIN_RECEP_F1_2"/>
    <property type="match status" value="1"/>
</dbReference>